<dbReference type="NCBIfam" id="NF038032">
    <property type="entry name" value="CehA_McbA_metalo"/>
    <property type="match status" value="1"/>
</dbReference>
<feature type="domain" description="Polymerase/histidinol phosphatase N-terminal" evidence="2">
    <location>
        <begin position="148"/>
        <end position="213"/>
    </location>
</feature>
<gene>
    <name evidence="3" type="ORF">BW730_16185</name>
</gene>
<dbReference type="GO" id="GO:0035312">
    <property type="term" value="F:5'-3' DNA exonuclease activity"/>
    <property type="evidence" value="ECO:0007669"/>
    <property type="project" value="TreeGrafter"/>
</dbReference>
<reference evidence="4" key="1">
    <citation type="submission" date="2017-02" db="EMBL/GenBank/DDBJ databases">
        <title>Tessaracoccus aquaemaris sp. nov., isolated from the intestine of a Korean rockfish, Sebastes schlegelii, in a marine aquaculture pond.</title>
        <authorList>
            <person name="Tak E.J."/>
            <person name="Bae J.-W."/>
        </authorList>
    </citation>
    <scope>NUCLEOTIDE SEQUENCE [LARGE SCALE GENOMIC DNA]</scope>
    <source>
        <strain evidence="4">NSG39</strain>
    </source>
</reference>
<name>A0A1Q2CS27_9ACTN</name>
<keyword evidence="4" id="KW-1185">Reference proteome</keyword>
<dbReference type="InterPro" id="IPR003141">
    <property type="entry name" value="Pol/His_phosphatase_N"/>
</dbReference>
<evidence type="ECO:0000313" key="3">
    <source>
        <dbReference type="EMBL" id="AQP48810.1"/>
    </source>
</evidence>
<dbReference type="SUPFAM" id="SSF89550">
    <property type="entry name" value="PHP domain-like"/>
    <property type="match status" value="1"/>
</dbReference>
<dbReference type="InterPro" id="IPR052018">
    <property type="entry name" value="PHP_domain"/>
</dbReference>
<evidence type="ECO:0000313" key="4">
    <source>
        <dbReference type="Proteomes" id="UP000188145"/>
    </source>
</evidence>
<dbReference type="GO" id="GO:0004534">
    <property type="term" value="F:5'-3' RNA exonuclease activity"/>
    <property type="evidence" value="ECO:0007669"/>
    <property type="project" value="TreeGrafter"/>
</dbReference>
<feature type="region of interest" description="Disordered" evidence="1">
    <location>
        <begin position="114"/>
        <end position="139"/>
    </location>
</feature>
<dbReference type="PANTHER" id="PTHR42924">
    <property type="entry name" value="EXONUCLEASE"/>
    <property type="match status" value="1"/>
</dbReference>
<dbReference type="OrthoDB" id="9804333at2"/>
<dbReference type="Proteomes" id="UP000188145">
    <property type="component" value="Chromosome"/>
</dbReference>
<sequence>MRHTESRHVTLADQAADRYPRFGFDLPEGVTSFEVTLEVEGGPDARIDLGCEGPKAWRGWSGGARRTFVVAEDDATPGYLPGDVVPGRWDVILGLHTLPAAGADVTVTVEMPAINRPDHGPVEEPVRREARGSDRDLPAPAGMRWYAGDTHAHTLHSDGALSLWELANEGVRSGLDFLCVTDHNTTSHHAHLGPVGNRHGITLVPGQEVTTARGHSNAFGDIGFVDFRLPAQEWADVVAERGGLMSINHPVSGDCSWLHEMQREPGGVELYHSTWYEEPISTSALAWFRRWRRDVVLLGGGDFHKRDSPLRPGMPTTWVAAEEDSDEAILDAMRAGRTTVTAGAHFVSPDEARPSLDTAPILIRQGGDLLALAAKDLILVSGSGRRLVLDSDAQSVAAPLEDGPYRLEDSQRAVLALSA</sequence>
<proteinExistence type="predicted"/>
<accession>A0A1Q2CS27</accession>
<dbReference type="PANTHER" id="PTHR42924:SF3">
    <property type="entry name" value="POLYMERASE_HISTIDINOL PHOSPHATASE N-TERMINAL DOMAIN-CONTAINING PROTEIN"/>
    <property type="match status" value="1"/>
</dbReference>
<dbReference type="KEGG" id="tes:BW730_16185"/>
<dbReference type="EMBL" id="CP019606">
    <property type="protein sequence ID" value="AQP48810.1"/>
    <property type="molecule type" value="Genomic_DNA"/>
</dbReference>
<dbReference type="Gene3D" id="3.20.20.140">
    <property type="entry name" value="Metal-dependent hydrolases"/>
    <property type="match status" value="1"/>
</dbReference>
<organism evidence="3 4">
    <name type="scientific">Tessaracoccus aquimaris</name>
    <dbReference type="NCBI Taxonomy" id="1332264"/>
    <lineage>
        <taxon>Bacteria</taxon>
        <taxon>Bacillati</taxon>
        <taxon>Actinomycetota</taxon>
        <taxon>Actinomycetes</taxon>
        <taxon>Propionibacteriales</taxon>
        <taxon>Propionibacteriaceae</taxon>
        <taxon>Tessaracoccus</taxon>
    </lineage>
</organism>
<feature type="compositionally biased region" description="Basic and acidic residues" evidence="1">
    <location>
        <begin position="116"/>
        <end position="137"/>
    </location>
</feature>
<evidence type="ECO:0000256" key="1">
    <source>
        <dbReference type="SAM" id="MobiDB-lite"/>
    </source>
</evidence>
<dbReference type="RefSeq" id="WP_077687160.1">
    <property type="nucleotide sequence ID" value="NZ_CP019606.1"/>
</dbReference>
<dbReference type="InterPro" id="IPR016195">
    <property type="entry name" value="Pol/histidinol_Pase-like"/>
</dbReference>
<dbReference type="SMART" id="SM00481">
    <property type="entry name" value="POLIIIAc"/>
    <property type="match status" value="1"/>
</dbReference>
<dbReference type="AlphaFoldDB" id="A0A1Q2CS27"/>
<dbReference type="STRING" id="1332264.BW730_16185"/>
<evidence type="ECO:0000259" key="2">
    <source>
        <dbReference type="SMART" id="SM00481"/>
    </source>
</evidence>
<protein>
    <recommendedName>
        <fullName evidence="2">Polymerase/histidinol phosphatase N-terminal domain-containing protein</fullName>
    </recommendedName>
</protein>